<dbReference type="OrthoDB" id="3265969at2759"/>
<protein>
    <recommendedName>
        <fullName evidence="1">RNase H type-1 domain-containing protein</fullName>
    </recommendedName>
</protein>
<dbReference type="Proteomes" id="UP000006514">
    <property type="component" value="Unassembled WGS sequence"/>
</dbReference>
<reference evidence="3" key="1">
    <citation type="journal article" date="2012" name="Science">
        <title>The Paleozoic origin of enzymatic lignin decomposition reconstructed from 31 fungal genomes.</title>
        <authorList>
            <person name="Floudas D."/>
            <person name="Binder M."/>
            <person name="Riley R."/>
            <person name="Barry K."/>
            <person name="Blanchette R.A."/>
            <person name="Henrissat B."/>
            <person name="Martinez A.T."/>
            <person name="Otillar R."/>
            <person name="Spatafora J.W."/>
            <person name="Yadav J.S."/>
            <person name="Aerts A."/>
            <person name="Benoit I."/>
            <person name="Boyd A."/>
            <person name="Carlson A."/>
            <person name="Copeland A."/>
            <person name="Coutinho P.M."/>
            <person name="de Vries R.P."/>
            <person name="Ferreira P."/>
            <person name="Findley K."/>
            <person name="Foster B."/>
            <person name="Gaskell J."/>
            <person name="Glotzer D."/>
            <person name="Gorecki P."/>
            <person name="Heitman J."/>
            <person name="Hesse C."/>
            <person name="Hori C."/>
            <person name="Igarashi K."/>
            <person name="Jurgens J.A."/>
            <person name="Kallen N."/>
            <person name="Kersten P."/>
            <person name="Kohler A."/>
            <person name="Kuees U."/>
            <person name="Kumar T.K.A."/>
            <person name="Kuo A."/>
            <person name="LaButti K."/>
            <person name="Larrondo L.F."/>
            <person name="Lindquist E."/>
            <person name="Ling A."/>
            <person name="Lombard V."/>
            <person name="Lucas S."/>
            <person name="Lundell T."/>
            <person name="Martin R."/>
            <person name="McLaughlin D.J."/>
            <person name="Morgenstern I."/>
            <person name="Morin E."/>
            <person name="Murat C."/>
            <person name="Nagy L.G."/>
            <person name="Nolan M."/>
            <person name="Ohm R.A."/>
            <person name="Patyshakuliyeva A."/>
            <person name="Rokas A."/>
            <person name="Ruiz-Duenas F.J."/>
            <person name="Sabat G."/>
            <person name="Salamov A."/>
            <person name="Samejima M."/>
            <person name="Schmutz J."/>
            <person name="Slot J.C."/>
            <person name="St John F."/>
            <person name="Stenlid J."/>
            <person name="Sun H."/>
            <person name="Sun S."/>
            <person name="Syed K."/>
            <person name="Tsang A."/>
            <person name="Wiebenga A."/>
            <person name="Young D."/>
            <person name="Pisabarro A."/>
            <person name="Eastwood D.C."/>
            <person name="Martin F."/>
            <person name="Cullen D."/>
            <person name="Grigoriev I.V."/>
            <person name="Hibbett D.S."/>
        </authorList>
    </citation>
    <scope>NUCLEOTIDE SEQUENCE [LARGE SCALE GENOMIC DNA]</scope>
    <source>
        <strain evidence="3">TFB10046</strain>
    </source>
</reference>
<dbReference type="eggNOG" id="ENOG502RVFA">
    <property type="taxonomic scope" value="Eukaryota"/>
</dbReference>
<dbReference type="EMBL" id="JH688676">
    <property type="protein sequence ID" value="EJD32758.1"/>
    <property type="molecule type" value="Genomic_DNA"/>
</dbReference>
<dbReference type="KEGG" id="adl:AURDEDRAFT_47828"/>
<dbReference type="SUPFAM" id="SSF53098">
    <property type="entry name" value="Ribonuclease H-like"/>
    <property type="match status" value="1"/>
</dbReference>
<dbReference type="InParanoid" id="J0WKC4"/>
<dbReference type="InterPro" id="IPR002156">
    <property type="entry name" value="RNaseH_domain"/>
</dbReference>
<dbReference type="AlphaFoldDB" id="J0WKC4"/>
<dbReference type="Pfam" id="PF00075">
    <property type="entry name" value="RNase_H"/>
    <property type="match status" value="1"/>
</dbReference>
<dbReference type="PROSITE" id="PS50879">
    <property type="entry name" value="RNASE_H_1"/>
    <property type="match status" value="1"/>
</dbReference>
<dbReference type="Gene3D" id="3.30.420.10">
    <property type="entry name" value="Ribonuclease H-like superfamily/Ribonuclease H"/>
    <property type="match status" value="1"/>
</dbReference>
<dbReference type="InterPro" id="IPR036397">
    <property type="entry name" value="RNaseH_sf"/>
</dbReference>
<name>J0WKC4_AURST</name>
<dbReference type="CDD" id="cd09276">
    <property type="entry name" value="Rnase_HI_RT_non_LTR"/>
    <property type="match status" value="1"/>
</dbReference>
<feature type="non-terminal residue" evidence="2">
    <location>
        <position position="95"/>
    </location>
</feature>
<sequence length="95" mass="10593">EAELYGILLALRMAMRLLRRAPRPEVVIGLDNNSAAQRAHNPQARSGQLITDAIHRAVQDLRQKHPRTRVRLVWVPGHEGIPGNELADEHAKLAA</sequence>
<dbReference type="GO" id="GO:0004523">
    <property type="term" value="F:RNA-DNA hybrid ribonuclease activity"/>
    <property type="evidence" value="ECO:0007669"/>
    <property type="project" value="InterPro"/>
</dbReference>
<evidence type="ECO:0000313" key="2">
    <source>
        <dbReference type="EMBL" id="EJD32758.1"/>
    </source>
</evidence>
<evidence type="ECO:0000313" key="3">
    <source>
        <dbReference type="Proteomes" id="UP000006514"/>
    </source>
</evidence>
<feature type="non-terminal residue" evidence="2">
    <location>
        <position position="1"/>
    </location>
</feature>
<dbReference type="GO" id="GO:0003676">
    <property type="term" value="F:nucleic acid binding"/>
    <property type="evidence" value="ECO:0007669"/>
    <property type="project" value="InterPro"/>
</dbReference>
<accession>J0WKC4</accession>
<keyword evidence="3" id="KW-1185">Reference proteome</keyword>
<proteinExistence type="predicted"/>
<evidence type="ECO:0000259" key="1">
    <source>
        <dbReference type="PROSITE" id="PS50879"/>
    </source>
</evidence>
<organism evidence="2 3">
    <name type="scientific">Auricularia subglabra (strain TFB-10046 / SS5)</name>
    <name type="common">White-rot fungus</name>
    <name type="synonym">Auricularia delicata (strain TFB10046)</name>
    <dbReference type="NCBI Taxonomy" id="717982"/>
    <lineage>
        <taxon>Eukaryota</taxon>
        <taxon>Fungi</taxon>
        <taxon>Dikarya</taxon>
        <taxon>Basidiomycota</taxon>
        <taxon>Agaricomycotina</taxon>
        <taxon>Agaricomycetes</taxon>
        <taxon>Auriculariales</taxon>
        <taxon>Auriculariaceae</taxon>
        <taxon>Auricularia</taxon>
    </lineage>
</organism>
<dbReference type="InterPro" id="IPR012337">
    <property type="entry name" value="RNaseH-like_sf"/>
</dbReference>
<feature type="domain" description="RNase H type-1" evidence="1">
    <location>
        <begin position="1"/>
        <end position="95"/>
    </location>
</feature>
<gene>
    <name evidence="2" type="ORF">AURDEDRAFT_47828</name>
</gene>